<sequence>MAASACRKTPSPRKMIAGSEADSGRRWPARAVPALPLLCLAVALSAAPAPAGAGLLRVPRVYNALITTDERLLPSRAVSVSAPLLPVSAPLIIGPAPVASFAALAAPAPAPAPVRAAPNATREEAQEPAVPAAPPAPAGPAAAGNATAGAPTEKEAVAPLAPTLLPLYSPYYSYYPSLLPYSLAPPPLSSLVLFHPFLPPAPAAAAPAGAAPPTDPSGRALPPGAKDEPEKDAVSVEA</sequence>
<dbReference type="EMBL" id="JAZDUA010000178">
    <property type="protein sequence ID" value="KAK7865372.1"/>
    <property type="molecule type" value="Genomic_DNA"/>
</dbReference>
<dbReference type="AlphaFoldDB" id="A0AAN9VNA4"/>
<feature type="region of interest" description="Disordered" evidence="1">
    <location>
        <begin position="203"/>
        <end position="238"/>
    </location>
</feature>
<feature type="compositionally biased region" description="Low complexity" evidence="1">
    <location>
        <begin position="139"/>
        <end position="150"/>
    </location>
</feature>
<feature type="compositionally biased region" description="Low complexity" evidence="1">
    <location>
        <begin position="203"/>
        <end position="212"/>
    </location>
</feature>
<name>A0AAN9VNA4_9ORTH</name>
<accession>A0AAN9VNA4</accession>
<reference evidence="2 3" key="1">
    <citation type="submission" date="2024-03" db="EMBL/GenBank/DDBJ databases">
        <title>The genome assembly and annotation of the cricket Gryllus longicercus Weissman &amp; Gray.</title>
        <authorList>
            <person name="Szrajer S."/>
            <person name="Gray D."/>
            <person name="Ylla G."/>
        </authorList>
    </citation>
    <scope>NUCLEOTIDE SEQUENCE [LARGE SCALE GENOMIC DNA]</scope>
    <source>
        <strain evidence="2">DAG 2021-001</strain>
        <tissue evidence="2">Whole body minus gut</tissue>
    </source>
</reference>
<feature type="compositionally biased region" description="Basic and acidic residues" evidence="1">
    <location>
        <begin position="225"/>
        <end position="238"/>
    </location>
</feature>
<evidence type="ECO:0000256" key="1">
    <source>
        <dbReference type="SAM" id="MobiDB-lite"/>
    </source>
</evidence>
<organism evidence="2 3">
    <name type="scientific">Gryllus longicercus</name>
    <dbReference type="NCBI Taxonomy" id="2509291"/>
    <lineage>
        <taxon>Eukaryota</taxon>
        <taxon>Metazoa</taxon>
        <taxon>Ecdysozoa</taxon>
        <taxon>Arthropoda</taxon>
        <taxon>Hexapoda</taxon>
        <taxon>Insecta</taxon>
        <taxon>Pterygota</taxon>
        <taxon>Neoptera</taxon>
        <taxon>Polyneoptera</taxon>
        <taxon>Orthoptera</taxon>
        <taxon>Ensifera</taxon>
        <taxon>Gryllidea</taxon>
        <taxon>Grylloidea</taxon>
        <taxon>Gryllidae</taxon>
        <taxon>Gryllinae</taxon>
        <taxon>Gryllus</taxon>
    </lineage>
</organism>
<dbReference type="Proteomes" id="UP001378592">
    <property type="component" value="Unassembled WGS sequence"/>
</dbReference>
<gene>
    <name evidence="2" type="ORF">R5R35_001861</name>
</gene>
<evidence type="ECO:0000313" key="3">
    <source>
        <dbReference type="Proteomes" id="UP001378592"/>
    </source>
</evidence>
<comment type="caution">
    <text evidence="2">The sequence shown here is derived from an EMBL/GenBank/DDBJ whole genome shotgun (WGS) entry which is preliminary data.</text>
</comment>
<feature type="region of interest" description="Disordered" evidence="1">
    <location>
        <begin position="1"/>
        <end position="22"/>
    </location>
</feature>
<proteinExistence type="predicted"/>
<feature type="region of interest" description="Disordered" evidence="1">
    <location>
        <begin position="112"/>
        <end position="150"/>
    </location>
</feature>
<keyword evidence="3" id="KW-1185">Reference proteome</keyword>
<protein>
    <submittedName>
        <fullName evidence="2">Uncharacterized protein</fullName>
    </submittedName>
</protein>
<evidence type="ECO:0000313" key="2">
    <source>
        <dbReference type="EMBL" id="KAK7865372.1"/>
    </source>
</evidence>